<evidence type="ECO:0000259" key="3">
    <source>
        <dbReference type="PROSITE" id="PS50855"/>
    </source>
</evidence>
<organism evidence="4">
    <name type="scientific">Marinobacter antarcticus</name>
    <dbReference type="NCBI Taxonomy" id="564117"/>
    <lineage>
        <taxon>Bacteria</taxon>
        <taxon>Pseudomonadati</taxon>
        <taxon>Pseudomonadota</taxon>
        <taxon>Gammaproteobacteria</taxon>
        <taxon>Pseudomonadales</taxon>
        <taxon>Marinobacteraceae</taxon>
        <taxon>Marinobacter</taxon>
    </lineage>
</organism>
<protein>
    <submittedName>
        <fullName evidence="4">Cytochrome c oxidase subunit I</fullName>
    </submittedName>
</protein>
<feature type="domain" description="Cytochrome oxidase subunit I profile" evidence="3">
    <location>
        <begin position="1"/>
        <end position="120"/>
    </location>
</feature>
<gene>
    <name evidence="4" type="ORF">ENI00_02360</name>
</gene>
<proteinExistence type="predicted"/>
<dbReference type="GO" id="GO:0015990">
    <property type="term" value="P:electron transport coupled proton transport"/>
    <property type="evidence" value="ECO:0007669"/>
    <property type="project" value="TreeGrafter"/>
</dbReference>
<evidence type="ECO:0000313" key="4">
    <source>
        <dbReference type="EMBL" id="HEA51169.1"/>
    </source>
</evidence>
<dbReference type="GO" id="GO:0009060">
    <property type="term" value="P:aerobic respiration"/>
    <property type="evidence" value="ECO:0007669"/>
    <property type="project" value="InterPro"/>
</dbReference>
<dbReference type="GO" id="GO:0022904">
    <property type="term" value="P:respiratory electron transport chain"/>
    <property type="evidence" value="ECO:0007669"/>
    <property type="project" value="TreeGrafter"/>
</dbReference>
<name>A0A831R314_9GAMM</name>
<dbReference type="Pfam" id="PF00115">
    <property type="entry name" value="COX1"/>
    <property type="match status" value="1"/>
</dbReference>
<keyword evidence="2" id="KW-0472">Membrane</keyword>
<feature type="transmembrane region" description="Helical" evidence="2">
    <location>
        <begin position="63"/>
        <end position="83"/>
    </location>
</feature>
<sequence>YFWLPKWTGNMYDETLGKTHFWLSFVGMNLAFFPMHFLGLAGMPRRIPDYALQFADFNMVSSIGAFMFGSTQLLFLFIVVKCVRGGEKAPAKAWEGAEGLEWTLPSPAPYHTFATPPDVK</sequence>
<dbReference type="InterPro" id="IPR036927">
    <property type="entry name" value="Cyt_c_oxase-like_su1_sf"/>
</dbReference>
<dbReference type="PANTHER" id="PTHR10422:SF18">
    <property type="entry name" value="CYTOCHROME C OXIDASE SUBUNIT 1"/>
    <property type="match status" value="1"/>
</dbReference>
<dbReference type="GO" id="GO:0016020">
    <property type="term" value="C:membrane"/>
    <property type="evidence" value="ECO:0007669"/>
    <property type="project" value="InterPro"/>
</dbReference>
<keyword evidence="1" id="KW-0813">Transport</keyword>
<evidence type="ECO:0000256" key="1">
    <source>
        <dbReference type="ARBA" id="ARBA00022660"/>
    </source>
</evidence>
<keyword evidence="2" id="KW-0812">Transmembrane</keyword>
<dbReference type="RefSeq" id="WP_304098292.1">
    <property type="nucleotide sequence ID" value="NZ_DRGY01000021.1"/>
</dbReference>
<evidence type="ECO:0000256" key="2">
    <source>
        <dbReference type="SAM" id="Phobius"/>
    </source>
</evidence>
<dbReference type="InterPro" id="IPR023616">
    <property type="entry name" value="Cyt_c_oxase-like_su1_dom"/>
</dbReference>
<dbReference type="EMBL" id="DRGY01000021">
    <property type="protein sequence ID" value="HEA51169.1"/>
    <property type="molecule type" value="Genomic_DNA"/>
</dbReference>
<accession>A0A831R314</accession>
<dbReference type="GO" id="GO:0020037">
    <property type="term" value="F:heme binding"/>
    <property type="evidence" value="ECO:0007669"/>
    <property type="project" value="InterPro"/>
</dbReference>
<keyword evidence="1" id="KW-0249">Electron transport</keyword>
<dbReference type="Gene3D" id="1.20.210.10">
    <property type="entry name" value="Cytochrome c oxidase-like, subunit I domain"/>
    <property type="match status" value="1"/>
</dbReference>
<dbReference type="PANTHER" id="PTHR10422">
    <property type="entry name" value="CYTOCHROME C OXIDASE SUBUNIT 1"/>
    <property type="match status" value="1"/>
</dbReference>
<feature type="transmembrane region" description="Helical" evidence="2">
    <location>
        <begin position="21"/>
        <end position="43"/>
    </location>
</feature>
<reference evidence="4" key="1">
    <citation type="journal article" date="2020" name="mSystems">
        <title>Genome- and Community-Level Interaction Insights into Carbon Utilization and Element Cycling Functions of Hydrothermarchaeota in Hydrothermal Sediment.</title>
        <authorList>
            <person name="Zhou Z."/>
            <person name="Liu Y."/>
            <person name="Xu W."/>
            <person name="Pan J."/>
            <person name="Luo Z.H."/>
            <person name="Li M."/>
        </authorList>
    </citation>
    <scope>NUCLEOTIDE SEQUENCE [LARGE SCALE GENOMIC DNA]</scope>
    <source>
        <strain evidence="4">HyVt-357</strain>
    </source>
</reference>
<dbReference type="InterPro" id="IPR000883">
    <property type="entry name" value="Cyt_C_Oxase_1"/>
</dbReference>
<dbReference type="AlphaFoldDB" id="A0A831R314"/>
<dbReference type="Proteomes" id="UP000885748">
    <property type="component" value="Unassembled WGS sequence"/>
</dbReference>
<dbReference type="GO" id="GO:0004129">
    <property type="term" value="F:cytochrome-c oxidase activity"/>
    <property type="evidence" value="ECO:0007669"/>
    <property type="project" value="InterPro"/>
</dbReference>
<comment type="caution">
    <text evidence="4">The sequence shown here is derived from an EMBL/GenBank/DDBJ whole genome shotgun (WGS) entry which is preliminary data.</text>
</comment>
<dbReference type="SUPFAM" id="SSF81442">
    <property type="entry name" value="Cytochrome c oxidase subunit I-like"/>
    <property type="match status" value="1"/>
</dbReference>
<keyword evidence="1" id="KW-0679">Respiratory chain</keyword>
<dbReference type="PROSITE" id="PS50855">
    <property type="entry name" value="COX1"/>
    <property type="match status" value="1"/>
</dbReference>
<keyword evidence="2" id="KW-1133">Transmembrane helix</keyword>
<feature type="non-terminal residue" evidence="4">
    <location>
        <position position="1"/>
    </location>
</feature>